<dbReference type="EMBL" id="AP018738">
    <property type="protein sequence ID" value="BBE49802.1"/>
    <property type="molecule type" value="Genomic_DNA"/>
</dbReference>
<dbReference type="STRING" id="1188319.OYT1_00525"/>
<evidence type="ECO:0000313" key="2">
    <source>
        <dbReference type="EMBL" id="BBE49802.1"/>
    </source>
</evidence>
<gene>
    <name evidence="2" type="ORF">OYT1_ch0228</name>
</gene>
<keyword evidence="3" id="KW-1185">Reference proteome</keyword>
<dbReference type="KEGG" id="fam:OYT1_ch0228"/>
<feature type="transmembrane region" description="Helical" evidence="1">
    <location>
        <begin position="37"/>
        <end position="59"/>
    </location>
</feature>
<organism evidence="2 3">
    <name type="scientific">Ferriphaselus amnicola</name>
    <dbReference type="NCBI Taxonomy" id="1188319"/>
    <lineage>
        <taxon>Bacteria</taxon>
        <taxon>Pseudomonadati</taxon>
        <taxon>Pseudomonadota</taxon>
        <taxon>Betaproteobacteria</taxon>
        <taxon>Nitrosomonadales</taxon>
        <taxon>Gallionellaceae</taxon>
        <taxon>Ferriphaselus</taxon>
    </lineage>
</organism>
<feature type="transmembrane region" description="Helical" evidence="1">
    <location>
        <begin position="6"/>
        <end position="25"/>
    </location>
</feature>
<evidence type="ECO:0000313" key="3">
    <source>
        <dbReference type="Proteomes" id="UP000033070"/>
    </source>
</evidence>
<protein>
    <submittedName>
        <fullName evidence="2">Uncharacterized protein</fullName>
    </submittedName>
</protein>
<sequence length="66" mass="7700">MLILRLFLILSALLIAVSGGMYLFTRKQRYLNFAWQTVRLIVVVILVFAALFVLERYVLIGWKILV</sequence>
<reference evidence="2 3" key="1">
    <citation type="submission" date="2018-06" db="EMBL/GenBank/DDBJ databases">
        <title>OYT1 Genome Sequencing.</title>
        <authorList>
            <person name="Kato S."/>
            <person name="Itoh T."/>
            <person name="Ohkuma M."/>
        </authorList>
    </citation>
    <scope>NUCLEOTIDE SEQUENCE [LARGE SCALE GENOMIC DNA]</scope>
    <source>
        <strain evidence="2 3">OYT1</strain>
    </source>
</reference>
<keyword evidence="1" id="KW-1133">Transmembrane helix</keyword>
<name>A0A2Z6G8L3_9PROT</name>
<evidence type="ECO:0000256" key="1">
    <source>
        <dbReference type="SAM" id="Phobius"/>
    </source>
</evidence>
<dbReference type="Proteomes" id="UP000033070">
    <property type="component" value="Chromosome"/>
</dbReference>
<keyword evidence="1" id="KW-0812">Transmembrane</keyword>
<accession>A0A2Z6G8L3</accession>
<keyword evidence="1" id="KW-0472">Membrane</keyword>
<dbReference type="AlphaFoldDB" id="A0A2Z6G8L3"/>
<dbReference type="RefSeq" id="WP_062625740.1">
    <property type="nucleotide sequence ID" value="NZ_AP018738.1"/>
</dbReference>
<proteinExistence type="predicted"/>